<feature type="chain" id="PRO_5035145687" description="Alpha-mannosidase" evidence="7">
    <location>
        <begin position="21"/>
        <end position="1026"/>
    </location>
</feature>
<comment type="similarity">
    <text evidence="2">Belongs to the glycosyl hydrolase 38 family.</text>
</comment>
<dbReference type="InterPro" id="IPR011330">
    <property type="entry name" value="Glyco_hydro/deAcase_b/a-brl"/>
</dbReference>
<keyword evidence="4" id="KW-0378">Hydrolase</keyword>
<keyword evidence="11" id="KW-1185">Reference proteome</keyword>
<comment type="caution">
    <text evidence="10">The sequence shown here is derived from an EMBL/GenBank/DDBJ whole genome shotgun (WGS) entry which is preliminary data.</text>
</comment>
<reference evidence="10" key="1">
    <citation type="submission" date="2019-06" db="EMBL/GenBank/DDBJ databases">
        <authorList>
            <person name="Zheng W."/>
        </authorList>
    </citation>
    <scope>NUCLEOTIDE SEQUENCE</scope>
    <source>
        <strain evidence="10">QDHG01</strain>
    </source>
</reference>
<evidence type="ECO:0000256" key="3">
    <source>
        <dbReference type="ARBA" id="ARBA00022723"/>
    </source>
</evidence>
<comment type="cofactor">
    <cofactor evidence="1">
        <name>Zn(2+)</name>
        <dbReference type="ChEBI" id="CHEBI:29105"/>
    </cofactor>
</comment>
<proteinExistence type="inferred from homology"/>
<dbReference type="Gene3D" id="2.70.98.30">
    <property type="entry name" value="Golgi alpha-mannosidase II, domain 4"/>
    <property type="match status" value="1"/>
</dbReference>
<evidence type="ECO:0000256" key="4">
    <source>
        <dbReference type="ARBA" id="ARBA00022801"/>
    </source>
</evidence>
<evidence type="ECO:0000259" key="8">
    <source>
        <dbReference type="Pfam" id="PF01074"/>
    </source>
</evidence>
<evidence type="ECO:0000256" key="5">
    <source>
        <dbReference type="ARBA" id="ARBA00022833"/>
    </source>
</evidence>
<dbReference type="Gene3D" id="1.20.1270.50">
    <property type="entry name" value="Glycoside hydrolase family 38, central domain"/>
    <property type="match status" value="1"/>
</dbReference>
<dbReference type="Pfam" id="PF01074">
    <property type="entry name" value="Glyco_hydro_38N"/>
    <property type="match status" value="1"/>
</dbReference>
<dbReference type="InterPro" id="IPR050843">
    <property type="entry name" value="Glycosyl_Hydrlase_38"/>
</dbReference>
<dbReference type="Gene3D" id="3.20.110.10">
    <property type="entry name" value="Glycoside hydrolase 38, N terminal domain"/>
    <property type="match status" value="1"/>
</dbReference>
<dbReference type="GO" id="GO:0030246">
    <property type="term" value="F:carbohydrate binding"/>
    <property type="evidence" value="ECO:0007669"/>
    <property type="project" value="InterPro"/>
</dbReference>
<dbReference type="EMBL" id="RRYP01002546">
    <property type="protein sequence ID" value="TNV84658.1"/>
    <property type="molecule type" value="Genomic_DNA"/>
</dbReference>
<dbReference type="AlphaFoldDB" id="A0A8J8P0K8"/>
<feature type="domain" description="Glycoside hydrolase family 38 N-terminal" evidence="8">
    <location>
        <begin position="30"/>
        <end position="320"/>
    </location>
</feature>
<dbReference type="Proteomes" id="UP000785679">
    <property type="component" value="Unassembled WGS sequence"/>
</dbReference>
<sequence>MKLLQHLLIALGSAALLAHAGDDIDSTIYVHLVPHSYNPTFLSQLDDFFPWQQEELMQMHLSQVFTQVVAALSNDPRRTFTHYEVKYFAKWYSQQSEGVKESVRGLVQMGQLEFVNGGWEMHDEACPTYQDMIMNIQVGHRFLMEELSYVPRVALSVGDSGHSLAHPRVMSEAGLQSMYLLNVNEDERWQRRQDKALQFLWRPMFSTIGRRTEIFTHVLYDYDVSPLDLLVGDKDSQKSIDGHVSFRDYVLEMRTHYDSNHLLMMVGSGLNFEKVELYLQDVQRVIDHFNRVDSDIKVIFSTLSYYDESISVFKGDLPVYYKDFLPYSPDNNYFTTGLFTSRQNLKAYARRASQVLHASGKVYQARLMEHAHTHFTESKENIKNKDEADAMLKGYNSLQQAVASAQTTDIITGTCRTGTSWIHQINLEKGIEAAFTSMTTLIDEWAEAIAGIQTKQPWEWCYRFYTSFKDCPVGDPNKNANAPNFLVAMMNPSLTQVNRTRIAVPHANFSVHVYNESSKEFVLTPSVVLCDPDHFGLDPKQENCWLHALQPIGGHAIQFMLVQRNTSSKGRADSYAHFGNTTMIDNDHQEFQYKGFQQDIGAAFTLQKKRYMTTFHIAFDLRYYPSYQGFEGTRSGASIFRPFTNESLRYCQGKGPSKIYYQDSTIVQQVTMIYECSDGGNATVKARMFLEDPVIEWDVTTEAIPVADGQGKELTVNFYCKEIDNQGKFHTDANGLEMLERSLRYYGRSPTPGDISASFYPVSTAIALRDKEDQSFEDLTIMTTRTQGASATQKGRIELMHARRVLFDDRVSKEIILNDTDISAATQSTYYMQIFDRQFEQSRLREYQLTEIDSPIEYFFNFDHWLNSFRVSEEAQPLILSNLGFPPSARVELTPLNLTYYLLRVDNVFDTFESQRQSTHYLNLNLLERHFEDKIFKGKTPADVAVIIQEVSFGGFEPMRYMISNKMAWTGVDDETLDYSMIGKDKNQNMLFIGPQRIRVFSVKIEQGANHTKPEDPVGPVAVGME</sequence>
<keyword evidence="5" id="KW-0862">Zinc</keyword>
<evidence type="ECO:0000313" key="11">
    <source>
        <dbReference type="Proteomes" id="UP000785679"/>
    </source>
</evidence>
<evidence type="ECO:0000256" key="2">
    <source>
        <dbReference type="ARBA" id="ARBA00009792"/>
    </source>
</evidence>
<evidence type="ECO:0000256" key="6">
    <source>
        <dbReference type="ARBA" id="ARBA00023295"/>
    </source>
</evidence>
<dbReference type="InterPro" id="IPR027291">
    <property type="entry name" value="Glyco_hydro_38_N_sf"/>
</dbReference>
<evidence type="ECO:0000256" key="1">
    <source>
        <dbReference type="ARBA" id="ARBA00001947"/>
    </source>
</evidence>
<feature type="signal peptide" evidence="7">
    <location>
        <begin position="1"/>
        <end position="20"/>
    </location>
</feature>
<dbReference type="PANTHER" id="PTHR11607:SF3">
    <property type="entry name" value="LYSOSOMAL ALPHA-MANNOSIDASE"/>
    <property type="match status" value="1"/>
</dbReference>
<organism evidence="10 11">
    <name type="scientific">Halteria grandinella</name>
    <dbReference type="NCBI Taxonomy" id="5974"/>
    <lineage>
        <taxon>Eukaryota</taxon>
        <taxon>Sar</taxon>
        <taxon>Alveolata</taxon>
        <taxon>Ciliophora</taxon>
        <taxon>Intramacronucleata</taxon>
        <taxon>Spirotrichea</taxon>
        <taxon>Stichotrichia</taxon>
        <taxon>Sporadotrichida</taxon>
        <taxon>Halteriidae</taxon>
        <taxon>Halteria</taxon>
    </lineage>
</organism>
<dbReference type="InterPro" id="IPR011013">
    <property type="entry name" value="Gal_mutarotase_sf_dom"/>
</dbReference>
<keyword evidence="6" id="KW-0326">Glycosidase</keyword>
<dbReference type="InterPro" id="IPR000602">
    <property type="entry name" value="Glyco_hydro_38_N"/>
</dbReference>
<feature type="domain" description="Glycosyl hydrolase family 38 C-terminal" evidence="9">
    <location>
        <begin position="602"/>
        <end position="809"/>
    </location>
</feature>
<protein>
    <recommendedName>
        <fullName evidence="12">Alpha-mannosidase</fullName>
    </recommendedName>
</protein>
<evidence type="ECO:0008006" key="12">
    <source>
        <dbReference type="Google" id="ProtNLM"/>
    </source>
</evidence>
<gene>
    <name evidence="10" type="ORF">FGO68_gene4646</name>
</gene>
<evidence type="ECO:0000256" key="7">
    <source>
        <dbReference type="SAM" id="SignalP"/>
    </source>
</evidence>
<dbReference type="GO" id="GO:0004559">
    <property type="term" value="F:alpha-mannosidase activity"/>
    <property type="evidence" value="ECO:0007669"/>
    <property type="project" value="InterPro"/>
</dbReference>
<evidence type="ECO:0000259" key="9">
    <source>
        <dbReference type="Pfam" id="PF07748"/>
    </source>
</evidence>
<keyword evidence="3" id="KW-0479">Metal-binding</keyword>
<accession>A0A8J8P0K8</accession>
<dbReference type="GO" id="GO:0046872">
    <property type="term" value="F:metal ion binding"/>
    <property type="evidence" value="ECO:0007669"/>
    <property type="project" value="UniProtKB-KW"/>
</dbReference>
<name>A0A8J8P0K8_HALGN</name>
<dbReference type="GO" id="GO:0006013">
    <property type="term" value="P:mannose metabolic process"/>
    <property type="evidence" value="ECO:0007669"/>
    <property type="project" value="InterPro"/>
</dbReference>
<dbReference type="SUPFAM" id="SSF74650">
    <property type="entry name" value="Galactose mutarotase-like"/>
    <property type="match status" value="1"/>
</dbReference>
<evidence type="ECO:0000313" key="10">
    <source>
        <dbReference type="EMBL" id="TNV84658.1"/>
    </source>
</evidence>
<keyword evidence="7" id="KW-0732">Signal</keyword>
<dbReference type="InterPro" id="IPR011682">
    <property type="entry name" value="Glyco_hydro_38_C"/>
</dbReference>
<dbReference type="Pfam" id="PF07748">
    <property type="entry name" value="Glyco_hydro_38C"/>
    <property type="match status" value="1"/>
</dbReference>
<dbReference type="PANTHER" id="PTHR11607">
    <property type="entry name" value="ALPHA-MANNOSIDASE"/>
    <property type="match status" value="1"/>
</dbReference>
<dbReference type="SUPFAM" id="SSF88713">
    <property type="entry name" value="Glycoside hydrolase/deacetylase"/>
    <property type="match status" value="1"/>
</dbReference>
<dbReference type="InterPro" id="IPR028995">
    <property type="entry name" value="Glyco_hydro_57/38_cen_sf"/>
</dbReference>
<dbReference type="SUPFAM" id="SSF88688">
    <property type="entry name" value="Families 57/38 glycoside transferase middle domain"/>
    <property type="match status" value="1"/>
</dbReference>
<dbReference type="InterPro" id="IPR037094">
    <property type="entry name" value="Glyco_hydro_38_cen_sf"/>
</dbReference>
<dbReference type="OrthoDB" id="2016903at2759"/>